<keyword evidence="10" id="KW-0186">Copper</keyword>
<dbReference type="PROSITE" id="PS51257">
    <property type="entry name" value="PROKAR_LIPOPROTEIN"/>
    <property type="match status" value="1"/>
</dbReference>
<dbReference type="InterPro" id="IPR008972">
    <property type="entry name" value="Cupredoxin"/>
</dbReference>
<evidence type="ECO:0000256" key="14">
    <source>
        <dbReference type="ARBA" id="ARBA00047816"/>
    </source>
</evidence>
<dbReference type="InterPro" id="IPR045187">
    <property type="entry name" value="CcO_II"/>
</dbReference>
<organism evidence="18 19">
    <name type="scientific">Sphaerimonospora cavernae</name>
    <dbReference type="NCBI Taxonomy" id="1740611"/>
    <lineage>
        <taxon>Bacteria</taxon>
        <taxon>Bacillati</taxon>
        <taxon>Actinomycetota</taxon>
        <taxon>Actinomycetes</taxon>
        <taxon>Streptosporangiales</taxon>
        <taxon>Streptosporangiaceae</taxon>
        <taxon>Sphaerimonospora</taxon>
    </lineage>
</organism>
<comment type="similarity">
    <text evidence="2">Belongs to the cytochrome c oxidase subunit 2 family.</text>
</comment>
<feature type="chain" id="PRO_5046162486" description="cytochrome-c oxidase" evidence="16">
    <location>
        <begin position="33"/>
        <end position="276"/>
    </location>
</feature>
<evidence type="ECO:0000256" key="15">
    <source>
        <dbReference type="SAM" id="Phobius"/>
    </source>
</evidence>
<keyword evidence="6" id="KW-0479">Metal-binding</keyword>
<feature type="transmembrane region" description="Helical" evidence="15">
    <location>
        <begin position="106"/>
        <end position="126"/>
    </location>
</feature>
<feature type="domain" description="Cytochrome oxidase subunit II copper A binding" evidence="17">
    <location>
        <begin position="138"/>
        <end position="270"/>
    </location>
</feature>
<dbReference type="InterPro" id="IPR002429">
    <property type="entry name" value="CcO_II-like_C"/>
</dbReference>
<evidence type="ECO:0000256" key="1">
    <source>
        <dbReference type="ARBA" id="ARBA00004141"/>
    </source>
</evidence>
<accession>A0ABV6TY07</accession>
<reference evidence="18 19" key="1">
    <citation type="submission" date="2024-09" db="EMBL/GenBank/DDBJ databases">
        <authorList>
            <person name="Sun Q."/>
            <person name="Mori K."/>
        </authorList>
    </citation>
    <scope>NUCLEOTIDE SEQUENCE [LARGE SCALE GENOMIC DNA]</scope>
    <source>
        <strain evidence="18 19">TBRC 1851</strain>
    </source>
</reference>
<keyword evidence="19" id="KW-1185">Reference proteome</keyword>
<keyword evidence="8" id="KW-0249">Electron transport</keyword>
<comment type="caution">
    <text evidence="18">The sequence shown here is derived from an EMBL/GenBank/DDBJ whole genome shotgun (WGS) entry which is preliminary data.</text>
</comment>
<evidence type="ECO:0000256" key="11">
    <source>
        <dbReference type="ARBA" id="ARBA00023136"/>
    </source>
</evidence>
<dbReference type="Proteomes" id="UP001589870">
    <property type="component" value="Unassembled WGS sequence"/>
</dbReference>
<dbReference type="InterPro" id="IPR036257">
    <property type="entry name" value="Cyt_c_oxidase_su2_TM_sf"/>
</dbReference>
<dbReference type="PRINTS" id="PR01166">
    <property type="entry name" value="CYCOXIDASEII"/>
</dbReference>
<evidence type="ECO:0000256" key="3">
    <source>
        <dbReference type="ARBA" id="ARBA00012949"/>
    </source>
</evidence>
<keyword evidence="16" id="KW-0732">Signal</keyword>
<evidence type="ECO:0000256" key="4">
    <source>
        <dbReference type="ARBA" id="ARBA00022448"/>
    </source>
</evidence>
<dbReference type="PANTHER" id="PTHR22888:SF9">
    <property type="entry name" value="CYTOCHROME C OXIDASE SUBUNIT 2"/>
    <property type="match status" value="1"/>
</dbReference>
<comment type="subcellular location">
    <subcellularLocation>
        <location evidence="1">Membrane</location>
        <topology evidence="1">Multi-pass membrane protein</topology>
    </subcellularLocation>
</comment>
<evidence type="ECO:0000256" key="9">
    <source>
        <dbReference type="ARBA" id="ARBA00022989"/>
    </source>
</evidence>
<evidence type="ECO:0000256" key="8">
    <source>
        <dbReference type="ARBA" id="ARBA00022982"/>
    </source>
</evidence>
<dbReference type="Pfam" id="PF00116">
    <property type="entry name" value="COX2"/>
    <property type="match status" value="1"/>
</dbReference>
<comment type="function">
    <text evidence="12">Subunits I and II form the functional core of the enzyme complex. Electrons originating in cytochrome c are transferred via heme a and Cu(A) to the binuclear center formed by heme a3 and Cu(B).</text>
</comment>
<evidence type="ECO:0000313" key="19">
    <source>
        <dbReference type="Proteomes" id="UP001589870"/>
    </source>
</evidence>
<keyword evidence="11 15" id="KW-0472">Membrane</keyword>
<dbReference type="SUPFAM" id="SSF81464">
    <property type="entry name" value="Cytochrome c oxidase subunit II-like, transmembrane region"/>
    <property type="match status" value="1"/>
</dbReference>
<feature type="transmembrane region" description="Helical" evidence="15">
    <location>
        <begin position="65"/>
        <end position="85"/>
    </location>
</feature>
<keyword evidence="9 15" id="KW-1133">Transmembrane helix</keyword>
<evidence type="ECO:0000256" key="7">
    <source>
        <dbReference type="ARBA" id="ARBA00022967"/>
    </source>
</evidence>
<keyword evidence="5 15" id="KW-0812">Transmembrane</keyword>
<dbReference type="RefSeq" id="WP_394299330.1">
    <property type="nucleotide sequence ID" value="NZ_JBHMQT010000003.1"/>
</dbReference>
<dbReference type="PROSITE" id="PS00078">
    <property type="entry name" value="COX2"/>
    <property type="match status" value="1"/>
</dbReference>
<name>A0ABV6TY07_9ACTN</name>
<sequence>MSPTRRTTRRPWTRRRLPGAAAVALLVASATACSNEAIDEWSRGGMPESITKQAEITQTLWNGGWIAALATGVVVWGLIFWACVFHRKKKNSTEALPPQVRYNLPIEILYTVVPVIMVAVFFFFTARDETEITKVSNTAPVKVYVEGYQWSWRFTTEYEGQKVVTAGIPVDLSKQDKDNPQGPQLVLPVNSRVHFDLHSPDVIHSFWVPEFLFKQDVFPGPKHNEFEITTLDRTGVFIGRCAELCGVDHSKMLFSVKLVPQAEFDQFIKSQAGSAQ</sequence>
<dbReference type="PANTHER" id="PTHR22888">
    <property type="entry name" value="CYTOCHROME C OXIDASE, SUBUNIT II"/>
    <property type="match status" value="1"/>
</dbReference>
<evidence type="ECO:0000256" key="16">
    <source>
        <dbReference type="SAM" id="SignalP"/>
    </source>
</evidence>
<evidence type="ECO:0000256" key="2">
    <source>
        <dbReference type="ARBA" id="ARBA00007866"/>
    </source>
</evidence>
<evidence type="ECO:0000256" key="13">
    <source>
        <dbReference type="ARBA" id="ARBA00031399"/>
    </source>
</evidence>
<evidence type="ECO:0000313" key="18">
    <source>
        <dbReference type="EMBL" id="MFC0861094.1"/>
    </source>
</evidence>
<evidence type="ECO:0000256" key="12">
    <source>
        <dbReference type="ARBA" id="ARBA00024688"/>
    </source>
</evidence>
<dbReference type="InterPro" id="IPR001505">
    <property type="entry name" value="Copper_CuA"/>
</dbReference>
<dbReference type="Gene3D" id="1.10.287.90">
    <property type="match status" value="1"/>
</dbReference>
<evidence type="ECO:0000256" key="5">
    <source>
        <dbReference type="ARBA" id="ARBA00022692"/>
    </source>
</evidence>
<dbReference type="EMBL" id="JBHMQT010000003">
    <property type="protein sequence ID" value="MFC0861094.1"/>
    <property type="molecule type" value="Genomic_DNA"/>
</dbReference>
<evidence type="ECO:0000256" key="6">
    <source>
        <dbReference type="ARBA" id="ARBA00022723"/>
    </source>
</evidence>
<comment type="catalytic activity">
    <reaction evidence="14">
        <text>4 Fe(II)-[cytochrome c] + O2 + 8 H(+)(in) = 4 Fe(III)-[cytochrome c] + 2 H2O + 4 H(+)(out)</text>
        <dbReference type="Rhea" id="RHEA:11436"/>
        <dbReference type="Rhea" id="RHEA-COMP:10350"/>
        <dbReference type="Rhea" id="RHEA-COMP:14399"/>
        <dbReference type="ChEBI" id="CHEBI:15377"/>
        <dbReference type="ChEBI" id="CHEBI:15378"/>
        <dbReference type="ChEBI" id="CHEBI:15379"/>
        <dbReference type="ChEBI" id="CHEBI:29033"/>
        <dbReference type="ChEBI" id="CHEBI:29034"/>
        <dbReference type="EC" id="7.1.1.9"/>
    </reaction>
</comment>
<feature type="signal peptide" evidence="16">
    <location>
        <begin position="1"/>
        <end position="32"/>
    </location>
</feature>
<dbReference type="EC" id="7.1.1.9" evidence="3"/>
<evidence type="ECO:0000259" key="17">
    <source>
        <dbReference type="PROSITE" id="PS50857"/>
    </source>
</evidence>
<keyword evidence="4" id="KW-0813">Transport</keyword>
<protein>
    <recommendedName>
        <fullName evidence="3">cytochrome-c oxidase</fullName>
        <ecNumber evidence="3">7.1.1.9</ecNumber>
    </recommendedName>
    <alternativeName>
        <fullName evidence="13">Cytochrome aa3 subunit 2</fullName>
    </alternativeName>
</protein>
<proteinExistence type="inferred from homology"/>
<dbReference type="Gene3D" id="2.60.40.420">
    <property type="entry name" value="Cupredoxins - blue copper proteins"/>
    <property type="match status" value="1"/>
</dbReference>
<dbReference type="PROSITE" id="PS50857">
    <property type="entry name" value="COX2_CUA"/>
    <property type="match status" value="1"/>
</dbReference>
<keyword evidence="7" id="KW-1278">Translocase</keyword>
<dbReference type="SUPFAM" id="SSF49503">
    <property type="entry name" value="Cupredoxins"/>
    <property type="match status" value="1"/>
</dbReference>
<gene>
    <name evidence="18" type="ORF">ACFHYQ_02160</name>
</gene>
<evidence type="ECO:0000256" key="10">
    <source>
        <dbReference type="ARBA" id="ARBA00023008"/>
    </source>
</evidence>